<evidence type="ECO:0000256" key="4">
    <source>
        <dbReference type="PROSITE-ProRule" id="PRU00708"/>
    </source>
</evidence>
<evidence type="ECO:0000313" key="6">
    <source>
        <dbReference type="EnsemblPlants" id="ONIVA04G22090.1"/>
    </source>
</evidence>
<keyword evidence="3" id="KW-0809">Transit peptide</keyword>
<evidence type="ECO:0000256" key="5">
    <source>
        <dbReference type="SAM" id="MobiDB-lite"/>
    </source>
</evidence>
<reference evidence="6" key="1">
    <citation type="submission" date="2015-04" db="UniProtKB">
        <authorList>
            <consortium name="EnsemblPlants"/>
        </authorList>
    </citation>
    <scope>IDENTIFICATION</scope>
    <source>
        <strain evidence="6">SL10</strain>
    </source>
</reference>
<evidence type="ECO:0000313" key="7">
    <source>
        <dbReference type="Proteomes" id="UP000006591"/>
    </source>
</evidence>
<dbReference type="PANTHER" id="PTHR47447">
    <property type="entry name" value="OS03G0856100 PROTEIN"/>
    <property type="match status" value="1"/>
</dbReference>
<dbReference type="SUPFAM" id="SSF48452">
    <property type="entry name" value="TPR-like"/>
    <property type="match status" value="1"/>
</dbReference>
<keyword evidence="2" id="KW-0677">Repeat</keyword>
<protein>
    <recommendedName>
        <fullName evidence="8">Pentacotripeptide-repeat region of PRORP domain-containing protein</fullName>
    </recommendedName>
</protein>
<feature type="repeat" description="PPR" evidence="4">
    <location>
        <begin position="436"/>
        <end position="470"/>
    </location>
</feature>
<dbReference type="AlphaFoldDB" id="A0A0E0H542"/>
<organism evidence="6">
    <name type="scientific">Oryza nivara</name>
    <name type="common">Indian wild rice</name>
    <name type="synonym">Oryza sativa f. spontanea</name>
    <dbReference type="NCBI Taxonomy" id="4536"/>
    <lineage>
        <taxon>Eukaryota</taxon>
        <taxon>Viridiplantae</taxon>
        <taxon>Streptophyta</taxon>
        <taxon>Embryophyta</taxon>
        <taxon>Tracheophyta</taxon>
        <taxon>Spermatophyta</taxon>
        <taxon>Magnoliopsida</taxon>
        <taxon>Liliopsida</taxon>
        <taxon>Poales</taxon>
        <taxon>Poaceae</taxon>
        <taxon>BOP clade</taxon>
        <taxon>Oryzoideae</taxon>
        <taxon>Oryzeae</taxon>
        <taxon>Oryzinae</taxon>
        <taxon>Oryza</taxon>
    </lineage>
</organism>
<proteinExistence type="inferred from homology"/>
<evidence type="ECO:0000256" key="2">
    <source>
        <dbReference type="ARBA" id="ARBA00022737"/>
    </source>
</evidence>
<evidence type="ECO:0000256" key="3">
    <source>
        <dbReference type="ARBA" id="ARBA00022946"/>
    </source>
</evidence>
<feature type="region of interest" description="Disordered" evidence="5">
    <location>
        <begin position="1"/>
        <end position="23"/>
    </location>
</feature>
<dbReference type="Pfam" id="PF13041">
    <property type="entry name" value="PPR_2"/>
    <property type="match status" value="1"/>
</dbReference>
<dbReference type="EnsemblPlants" id="ONIVA04G22090.1">
    <property type="protein sequence ID" value="ONIVA04G22090.1"/>
    <property type="gene ID" value="ONIVA04G22090"/>
</dbReference>
<dbReference type="Gramene" id="ONIVA04G22090.1">
    <property type="protein sequence ID" value="ONIVA04G22090.1"/>
    <property type="gene ID" value="ONIVA04G22090"/>
</dbReference>
<accession>A0A0E0H542</accession>
<dbReference type="Gene3D" id="1.25.40.10">
    <property type="entry name" value="Tetratricopeptide repeat domain"/>
    <property type="match status" value="4"/>
</dbReference>
<dbReference type="PANTHER" id="PTHR47447:SF21">
    <property type="entry name" value="PENTACOTRIPEPTIDE-REPEAT REGION OF PRORP DOMAIN-CONTAINING PROTEIN"/>
    <property type="match status" value="1"/>
</dbReference>
<dbReference type="OMA" id="EKGFDKC"/>
<comment type="similarity">
    <text evidence="1">Belongs to the PPR family. P subfamily.</text>
</comment>
<dbReference type="Pfam" id="PF13812">
    <property type="entry name" value="PPR_3"/>
    <property type="match status" value="1"/>
</dbReference>
<dbReference type="Pfam" id="PF12854">
    <property type="entry name" value="PPR_1"/>
    <property type="match status" value="1"/>
</dbReference>
<dbReference type="HOGENOM" id="CLU_031331_0_0_1"/>
<name>A0A0E0H542_ORYNI</name>
<dbReference type="Pfam" id="PF01535">
    <property type="entry name" value="PPR"/>
    <property type="match status" value="1"/>
</dbReference>
<dbReference type="NCBIfam" id="TIGR00756">
    <property type="entry name" value="PPR"/>
    <property type="match status" value="5"/>
</dbReference>
<feature type="repeat" description="PPR" evidence="4">
    <location>
        <begin position="471"/>
        <end position="505"/>
    </location>
</feature>
<feature type="repeat" description="PPR" evidence="4">
    <location>
        <begin position="261"/>
        <end position="295"/>
    </location>
</feature>
<evidence type="ECO:0000256" key="1">
    <source>
        <dbReference type="ARBA" id="ARBA00007626"/>
    </source>
</evidence>
<dbReference type="eggNOG" id="KOG4197">
    <property type="taxonomic scope" value="Eukaryota"/>
</dbReference>
<evidence type="ECO:0008006" key="8">
    <source>
        <dbReference type="Google" id="ProtNLM"/>
    </source>
</evidence>
<keyword evidence="7" id="KW-1185">Reference proteome</keyword>
<dbReference type="Proteomes" id="UP000006591">
    <property type="component" value="Chromosome 4"/>
</dbReference>
<dbReference type="InterPro" id="IPR002885">
    <property type="entry name" value="PPR_rpt"/>
</dbReference>
<reference evidence="6" key="2">
    <citation type="submission" date="2018-04" db="EMBL/GenBank/DDBJ databases">
        <title>OnivRS2 (Oryza nivara Reference Sequence Version 2).</title>
        <authorList>
            <person name="Zhang J."/>
            <person name="Kudrna D."/>
            <person name="Lee S."/>
            <person name="Talag J."/>
            <person name="Rajasekar S."/>
            <person name="Welchert J."/>
            <person name="Hsing Y.-I."/>
            <person name="Wing R.A."/>
        </authorList>
    </citation>
    <scope>NUCLEOTIDE SEQUENCE [LARGE SCALE GENOMIC DNA]</scope>
    <source>
        <strain evidence="6">SL10</strain>
    </source>
</reference>
<dbReference type="PROSITE" id="PS51375">
    <property type="entry name" value="PPR"/>
    <property type="match status" value="5"/>
</dbReference>
<dbReference type="InterPro" id="IPR011990">
    <property type="entry name" value="TPR-like_helical_dom_sf"/>
</dbReference>
<dbReference type="STRING" id="4536.A0A0E0H542"/>
<feature type="repeat" description="PPR" evidence="4">
    <location>
        <begin position="506"/>
        <end position="540"/>
    </location>
</feature>
<feature type="repeat" description="PPR" evidence="4">
    <location>
        <begin position="401"/>
        <end position="435"/>
    </location>
</feature>
<sequence length="608" mass="68342">MAKCYSEWPPLPPLHPPRRTPSQTSLWTIRRQLASFVLHCSRSCASPLLEPKNLPDEFHAVSASTPAPVPVPVSPLPDAPKLGISNKFIRGLCSDRQTEQLAFECYRRALHQPEFLPDKKTMNALTVQLLRAKQWSSLEFLVEDFRAYGVMPERRTCARLVASCVKARKFGLADMVLGVLEGKRGAPAAVAFSSAMQAYNKLHMYRSTLLVYERMRAARLSRDADAYRAVMAACGALGKPEMVASLLKQYKSHKWYPSESCVETYAIVCDALGRAGRASDALKCLREMEADGIAPNATIYSSIIRSLADAHESSAAEDLYNEAWKKGMLGDPDMFLKVIVMHVEAGRVEKTMGVAKDMRETGLRVTDCILSTIVNGFVKRRGLKPAIRAYDKLIALGCEPGQVTYASVINVYCQLGRSDRAESVFSEMIDRGFDKCVVAYGNMISMYGKISRASDAMRLLAVMKKKRCEPNIWVYNSLLDMHGRLGNSRQAEKIWKEMMRRKIQPDRISYTAIINAFNRSGELDRCMDLYQEFRETGGKVDTALAGLMVGVFSKCSRFNELIELLKDMQGTRLDRRLYLTVLRSLRDAGLEVHVKWLQTNFSFVEEKT</sequence>